<dbReference type="GO" id="GO:0000271">
    <property type="term" value="P:polysaccharide biosynthetic process"/>
    <property type="evidence" value="ECO:0007669"/>
    <property type="project" value="InterPro"/>
</dbReference>
<dbReference type="InterPro" id="IPR036291">
    <property type="entry name" value="NAD(P)-bd_dom_sf"/>
</dbReference>
<feature type="domain" description="UDP-glucose/GDP-mannose dehydrogenase dimerisation" evidence="3">
    <location>
        <begin position="185"/>
        <end position="279"/>
    </location>
</feature>
<evidence type="ECO:0000259" key="3">
    <source>
        <dbReference type="Pfam" id="PF00984"/>
    </source>
</evidence>
<dbReference type="EMBL" id="LTAN01000009">
    <property type="protein sequence ID" value="OBR04028.1"/>
    <property type="molecule type" value="Genomic_DNA"/>
</dbReference>
<dbReference type="InterPro" id="IPR028359">
    <property type="entry name" value="UDP_ManNAc/GlcNAc_DH"/>
</dbReference>
<dbReference type="InterPro" id="IPR008927">
    <property type="entry name" value="6-PGluconate_DH-like_C_sf"/>
</dbReference>
<dbReference type="GO" id="GO:0051287">
    <property type="term" value="F:NAD binding"/>
    <property type="evidence" value="ECO:0007669"/>
    <property type="project" value="InterPro"/>
</dbReference>
<evidence type="ECO:0000256" key="2">
    <source>
        <dbReference type="PIRNR" id="PIRNR000124"/>
    </source>
</evidence>
<evidence type="ECO:0000259" key="4">
    <source>
        <dbReference type="Pfam" id="PF03721"/>
    </source>
</evidence>
<evidence type="ECO:0000256" key="1">
    <source>
        <dbReference type="ARBA" id="ARBA00006601"/>
    </source>
</evidence>
<dbReference type="InterPro" id="IPR013328">
    <property type="entry name" value="6PGD_dom2"/>
</dbReference>
<gene>
    <name evidence="5" type="ORF">CH63R_13155</name>
</gene>
<name>A0A1B7XWA4_COLHI</name>
<dbReference type="PANTHER" id="PTHR43750:SF3">
    <property type="entry name" value="UDP-GLUCOSE 6-DEHYDROGENASE TUAD"/>
    <property type="match status" value="1"/>
</dbReference>
<dbReference type="Proteomes" id="UP000092177">
    <property type="component" value="Chromosome 9"/>
</dbReference>
<dbReference type="Gene3D" id="1.10.1040.10">
    <property type="entry name" value="N-(1-d-carboxylethyl)-l-norvaline Dehydrogenase, domain 2"/>
    <property type="match status" value="1"/>
</dbReference>
<comment type="similarity">
    <text evidence="1 2">Belongs to the UDP-glucose/GDP-mannose dehydrogenase family.</text>
</comment>
<dbReference type="Pfam" id="PF03721">
    <property type="entry name" value="UDPG_MGDP_dh_N"/>
    <property type="match status" value="2"/>
</dbReference>
<dbReference type="GO" id="GO:0016616">
    <property type="term" value="F:oxidoreductase activity, acting on the CH-OH group of donors, NAD or NADP as acceptor"/>
    <property type="evidence" value="ECO:0007669"/>
    <property type="project" value="InterPro"/>
</dbReference>
<evidence type="ECO:0000313" key="5">
    <source>
        <dbReference type="EMBL" id="OBR04028.1"/>
    </source>
</evidence>
<reference evidence="6" key="1">
    <citation type="journal article" date="2017" name="BMC Genomics">
        <title>Gapless genome assembly of Colletotrichum higginsianum reveals chromosome structure and association of transposable elements with secondary metabolite gene clusters.</title>
        <authorList>
            <person name="Dallery J.-F."/>
            <person name="Lapalu N."/>
            <person name="Zampounis A."/>
            <person name="Pigne S."/>
            <person name="Luyten I."/>
            <person name="Amselem J."/>
            <person name="Wittenberg A.H.J."/>
            <person name="Zhou S."/>
            <person name="de Queiroz M.V."/>
            <person name="Robin G.P."/>
            <person name="Auger A."/>
            <person name="Hainaut M."/>
            <person name="Henrissat B."/>
            <person name="Kim K.-T."/>
            <person name="Lee Y.-H."/>
            <person name="Lespinet O."/>
            <person name="Schwartz D.C."/>
            <person name="Thon M.R."/>
            <person name="O'Connell R.J."/>
        </authorList>
    </citation>
    <scope>NUCLEOTIDE SEQUENCE [LARGE SCALE GENOMIC DNA]</scope>
    <source>
        <strain evidence="6">IMI 349063</strain>
    </source>
</reference>
<dbReference type="GeneID" id="28872236"/>
<dbReference type="PIRSF" id="PIRSF000124">
    <property type="entry name" value="UDPglc_GDPman_dh"/>
    <property type="match status" value="1"/>
</dbReference>
<feature type="domain" description="UDP-glucose/GDP-mannose dehydrogenase N-terminal" evidence="4">
    <location>
        <begin position="3"/>
        <end position="43"/>
    </location>
</feature>
<dbReference type="PIRSF" id="PIRSF500136">
    <property type="entry name" value="UDP_ManNAc_DH"/>
    <property type="match status" value="1"/>
</dbReference>
<dbReference type="PANTHER" id="PTHR43750">
    <property type="entry name" value="UDP-GLUCOSE 6-DEHYDROGENASE TUAD"/>
    <property type="match status" value="1"/>
</dbReference>
<dbReference type="AlphaFoldDB" id="A0A1B7XWA4"/>
<evidence type="ECO:0000313" key="6">
    <source>
        <dbReference type="Proteomes" id="UP000092177"/>
    </source>
</evidence>
<dbReference type="InterPro" id="IPR001732">
    <property type="entry name" value="UDP-Glc/GDP-Man_DH_N"/>
</dbReference>
<sequence length="326" mass="34725">MARIVVVGSGVVGQATGKGFAEKGHAVRFVDIDPATIEKLRSAGLVAMTASEVDWDDVDIVMLAVLTPTVDGRVVLDYIEAAALDVGRGLATTDNFVTVVVRSTVPPTTTEKHIAPILERASGKQLSLGFGLAMNPEFLRAASNEQDFARPWITVVGANDARTAATMDELYRPFGAAVVHCTPTEAEMIKYVNNVYNAVKISYFNEVHAICAKVGLDGHLVGAAVSRSAEGMWNPLYGTRGGVPYGGACLPKDTEAFLQFARGLGVGHLMLESTIEVNRRLESSVPAVPSPDKIDAVLDAVRRRGGALEEPEELLLEVGKLTPTIL</sequence>
<dbReference type="Pfam" id="PF00984">
    <property type="entry name" value="UDPG_MGDP_dh"/>
    <property type="match status" value="1"/>
</dbReference>
<dbReference type="KEGG" id="chig:CH63R_13155"/>
<dbReference type="SUPFAM" id="SSF48179">
    <property type="entry name" value="6-phosphogluconate dehydrogenase C-terminal domain-like"/>
    <property type="match status" value="1"/>
</dbReference>
<dbReference type="SUPFAM" id="SSF51735">
    <property type="entry name" value="NAD(P)-binding Rossmann-fold domains"/>
    <property type="match status" value="1"/>
</dbReference>
<feature type="domain" description="UDP-glucose/GDP-mannose dehydrogenase N-terminal" evidence="4">
    <location>
        <begin position="47"/>
        <end position="170"/>
    </location>
</feature>
<dbReference type="InterPro" id="IPR014026">
    <property type="entry name" value="UDP-Glc/GDP-Man_DH_dimer"/>
</dbReference>
<keyword evidence="6" id="KW-1185">Reference proteome</keyword>
<accession>A0A1B7XWA4</accession>
<protein>
    <submittedName>
        <fullName evidence="5">Udp-glucose 6-dehydrogenase</fullName>
    </submittedName>
</protein>
<dbReference type="GO" id="GO:0016628">
    <property type="term" value="F:oxidoreductase activity, acting on the CH-CH group of donors, NAD or NADP as acceptor"/>
    <property type="evidence" value="ECO:0007669"/>
    <property type="project" value="InterPro"/>
</dbReference>
<organism evidence="5 6">
    <name type="scientific">Colletotrichum higginsianum (strain IMI 349063)</name>
    <name type="common">Crucifer anthracnose fungus</name>
    <dbReference type="NCBI Taxonomy" id="759273"/>
    <lineage>
        <taxon>Eukaryota</taxon>
        <taxon>Fungi</taxon>
        <taxon>Dikarya</taxon>
        <taxon>Ascomycota</taxon>
        <taxon>Pezizomycotina</taxon>
        <taxon>Sordariomycetes</taxon>
        <taxon>Hypocreomycetidae</taxon>
        <taxon>Glomerellales</taxon>
        <taxon>Glomerellaceae</taxon>
        <taxon>Colletotrichum</taxon>
        <taxon>Colletotrichum destructivum species complex</taxon>
    </lineage>
</organism>
<dbReference type="InterPro" id="IPR017476">
    <property type="entry name" value="UDP-Glc/GDP-Man"/>
</dbReference>
<proteinExistence type="inferred from homology"/>
<dbReference type="Gene3D" id="3.40.50.720">
    <property type="entry name" value="NAD(P)-binding Rossmann-like Domain"/>
    <property type="match status" value="1"/>
</dbReference>
<dbReference type="OrthoDB" id="5059218at2759"/>
<dbReference type="RefSeq" id="XP_018152546.1">
    <property type="nucleotide sequence ID" value="XM_018308129.1"/>
</dbReference>
<comment type="caution">
    <text evidence="5">The sequence shown here is derived from an EMBL/GenBank/DDBJ whole genome shotgun (WGS) entry which is preliminary data.</text>
</comment>
<dbReference type="VEuPathDB" id="FungiDB:CH63R_13155"/>